<proteinExistence type="predicted"/>
<feature type="short sequence motif" description="Histidine triad motif" evidence="2 3">
    <location>
        <begin position="98"/>
        <end position="102"/>
    </location>
</feature>
<dbReference type="RefSeq" id="WP_183947451.1">
    <property type="nucleotide sequence ID" value="NZ_JACHHX010000004.1"/>
</dbReference>
<evidence type="ECO:0000313" key="6">
    <source>
        <dbReference type="Proteomes" id="UP000519004"/>
    </source>
</evidence>
<dbReference type="GO" id="GO:0009117">
    <property type="term" value="P:nucleotide metabolic process"/>
    <property type="evidence" value="ECO:0007669"/>
    <property type="project" value="TreeGrafter"/>
</dbReference>
<dbReference type="PANTHER" id="PTHR46648">
    <property type="entry name" value="HIT FAMILY PROTEIN 1"/>
    <property type="match status" value="1"/>
</dbReference>
<accession>A0A7W7XYQ0</accession>
<dbReference type="SUPFAM" id="SSF54197">
    <property type="entry name" value="HIT-like"/>
    <property type="match status" value="1"/>
</dbReference>
<feature type="active site" description="Tele-AMP-histidine intermediate" evidence="1">
    <location>
        <position position="100"/>
    </location>
</feature>
<evidence type="ECO:0000313" key="5">
    <source>
        <dbReference type="EMBL" id="MBB5014875.1"/>
    </source>
</evidence>
<dbReference type="PANTHER" id="PTHR46648:SF1">
    <property type="entry name" value="ADENOSINE 5'-MONOPHOSPHORAMIDASE HNT1"/>
    <property type="match status" value="1"/>
</dbReference>
<evidence type="ECO:0000256" key="2">
    <source>
        <dbReference type="PIRSR" id="PIRSR601310-3"/>
    </source>
</evidence>
<dbReference type="PRINTS" id="PR00332">
    <property type="entry name" value="HISTRIAD"/>
</dbReference>
<protein>
    <submittedName>
        <fullName evidence="5">Histidine triad (HIT) family protein</fullName>
    </submittedName>
</protein>
<dbReference type="InterPro" id="IPR001310">
    <property type="entry name" value="Histidine_triad_HIT"/>
</dbReference>
<keyword evidence="6" id="KW-1185">Reference proteome</keyword>
<gene>
    <name evidence="5" type="ORF">HNQ58_000752</name>
</gene>
<reference evidence="5 6" key="1">
    <citation type="submission" date="2020-08" db="EMBL/GenBank/DDBJ databases">
        <title>Genomic Encyclopedia of Type Strains, Phase IV (KMG-IV): sequencing the most valuable type-strain genomes for metagenomic binning, comparative biology and taxonomic classification.</title>
        <authorList>
            <person name="Goeker M."/>
        </authorList>
    </citation>
    <scope>NUCLEOTIDE SEQUENCE [LARGE SCALE GENOMIC DNA]</scope>
    <source>
        <strain evidence="5 6">DSM 25897</strain>
    </source>
</reference>
<evidence type="ECO:0000259" key="4">
    <source>
        <dbReference type="PROSITE" id="PS51084"/>
    </source>
</evidence>
<sequence>MNDGCIFCAIAAGQAPASLVHEDALTLAFLDLRQAHPGHVLAIPRRHCRDLRELDDATGAALMKTLSRVTRAVAAVFPHEGISIWHSIGQAARQEVPHLHFHVHPRRLGDGLLRVYPSAPARPPRATLDRYAAALREQLAGDMASPR</sequence>
<dbReference type="PROSITE" id="PS51084">
    <property type="entry name" value="HIT_2"/>
    <property type="match status" value="1"/>
</dbReference>
<dbReference type="Gene3D" id="3.30.428.10">
    <property type="entry name" value="HIT-like"/>
    <property type="match status" value="1"/>
</dbReference>
<dbReference type="InterPro" id="IPR036265">
    <property type="entry name" value="HIT-like_sf"/>
</dbReference>
<comment type="caution">
    <text evidence="5">The sequence shown here is derived from an EMBL/GenBank/DDBJ whole genome shotgun (WGS) entry which is preliminary data.</text>
</comment>
<dbReference type="EMBL" id="JACHHX010000004">
    <property type="protein sequence ID" value="MBB5014875.1"/>
    <property type="molecule type" value="Genomic_DNA"/>
</dbReference>
<dbReference type="Proteomes" id="UP000519004">
    <property type="component" value="Unassembled WGS sequence"/>
</dbReference>
<evidence type="ECO:0000256" key="3">
    <source>
        <dbReference type="PROSITE-ProRule" id="PRU00464"/>
    </source>
</evidence>
<dbReference type="InterPro" id="IPR011146">
    <property type="entry name" value="HIT-like"/>
</dbReference>
<dbReference type="Pfam" id="PF01230">
    <property type="entry name" value="HIT"/>
    <property type="match status" value="1"/>
</dbReference>
<dbReference type="AlphaFoldDB" id="A0A7W7XYQ0"/>
<feature type="domain" description="HIT" evidence="4">
    <location>
        <begin position="6"/>
        <end position="113"/>
    </location>
</feature>
<name>A0A7W7XYQ0_9GAMM</name>
<organism evidence="5 6">
    <name type="scientific">Rehaibacterium terrae</name>
    <dbReference type="NCBI Taxonomy" id="1341696"/>
    <lineage>
        <taxon>Bacteria</taxon>
        <taxon>Pseudomonadati</taxon>
        <taxon>Pseudomonadota</taxon>
        <taxon>Gammaproteobacteria</taxon>
        <taxon>Lysobacterales</taxon>
        <taxon>Lysobacteraceae</taxon>
        <taxon>Rehaibacterium</taxon>
    </lineage>
</organism>
<dbReference type="GO" id="GO:0003824">
    <property type="term" value="F:catalytic activity"/>
    <property type="evidence" value="ECO:0007669"/>
    <property type="project" value="InterPro"/>
</dbReference>
<evidence type="ECO:0000256" key="1">
    <source>
        <dbReference type="PIRSR" id="PIRSR601310-1"/>
    </source>
</evidence>